<evidence type="ECO:0000256" key="2">
    <source>
        <dbReference type="ARBA" id="ARBA00004123"/>
    </source>
</evidence>
<dbReference type="GO" id="GO:0005675">
    <property type="term" value="C:transcription factor TFIIH holo complex"/>
    <property type="evidence" value="ECO:0007669"/>
    <property type="project" value="TreeGrafter"/>
</dbReference>
<dbReference type="VEuPathDB" id="MicrosporidiaDB:VICG_01232"/>
<keyword evidence="6 9" id="KW-0804">Transcription</keyword>
<evidence type="ECO:0000256" key="6">
    <source>
        <dbReference type="ARBA" id="ARBA00023163"/>
    </source>
</evidence>
<evidence type="ECO:0000256" key="9">
    <source>
        <dbReference type="RuleBase" id="RU364024"/>
    </source>
</evidence>
<evidence type="ECO:0000313" key="11">
    <source>
        <dbReference type="EMBL" id="ELA41728.1"/>
    </source>
</evidence>
<sequence>MGISQPVINFIQGLKDLKSLYRDPLFSVCILRVLDKDTSALLFDLLRLNLDLNTIKALPNVKESLGTLLSLGLIRKIDSKISLDSEYRSSLLESFCLNHFDRKFKPISINDLKSINLKLECLDSGNANSKLEKIAEEKIHSILEYIASDSSINLAGVQDILFYCELKDTLQQITNKGFEFLLLARKDQLWFLIVNAIKYHSRDSLEESEMFISLAEILMKRRCGPYICSSFSSWHSFLDSIGVLFVISQDNNLVFYVNNSVLYDKVPLADSAMTHHGTAGIDDIYDIDYTKPNIPINKASNKFIVLETNFKIYAYTSTAYDKSVLSLFSKTVYVFPNLIKACFDEESLLSAFNKGITAKQIIKYLQEHSEEVPKNIVNQISIWEHRQHRIRARNGYLYHDFIHLSDFHRVLRYVESKGGLIYRDEVKRMIVGEERIHESVKNFIKEMQK</sequence>
<reference evidence="12" key="1">
    <citation type="submission" date="2011-05" db="EMBL/GenBank/DDBJ databases">
        <title>The genome sequence of Vittaforma corneae strain ATCC 50505.</title>
        <authorList>
            <consortium name="The Broad Institute Genome Sequencing Platform"/>
            <person name="Cuomo C."/>
            <person name="Didier E."/>
            <person name="Bowers L."/>
            <person name="Young S.K."/>
            <person name="Zeng Q."/>
            <person name="Gargeya S."/>
            <person name="Fitzgerald M."/>
            <person name="Haas B."/>
            <person name="Abouelleil A."/>
            <person name="Alvarado L."/>
            <person name="Arachchi H.M."/>
            <person name="Berlin A."/>
            <person name="Chapman S.B."/>
            <person name="Gearin G."/>
            <person name="Goldberg J."/>
            <person name="Griggs A."/>
            <person name="Gujja S."/>
            <person name="Hansen M."/>
            <person name="Heiman D."/>
            <person name="Howarth C."/>
            <person name="Larimer J."/>
            <person name="Lui A."/>
            <person name="MacDonald P.J.P."/>
            <person name="McCowen C."/>
            <person name="Montmayeur A."/>
            <person name="Murphy C."/>
            <person name="Neiman D."/>
            <person name="Pearson M."/>
            <person name="Priest M."/>
            <person name="Roberts A."/>
            <person name="Saif S."/>
            <person name="Shea T."/>
            <person name="Sisk P."/>
            <person name="Stolte C."/>
            <person name="Sykes S."/>
            <person name="Wortman J."/>
            <person name="Nusbaum C."/>
            <person name="Birren B."/>
        </authorList>
    </citation>
    <scope>NUCLEOTIDE SEQUENCE [LARGE SCALE GENOMIC DNA]</scope>
    <source>
        <strain evidence="12">ATCC 50505</strain>
    </source>
</reference>
<organism evidence="11 12">
    <name type="scientific">Vittaforma corneae (strain ATCC 50505)</name>
    <name type="common">Microsporidian parasite</name>
    <name type="synonym">Nosema corneum</name>
    <dbReference type="NCBI Taxonomy" id="993615"/>
    <lineage>
        <taxon>Eukaryota</taxon>
        <taxon>Fungi</taxon>
        <taxon>Fungi incertae sedis</taxon>
        <taxon>Microsporidia</taxon>
        <taxon>Nosematidae</taxon>
        <taxon>Vittaforma</taxon>
    </lineage>
</organism>
<dbReference type="InterPro" id="IPR040662">
    <property type="entry name" value="Tfb2_C"/>
</dbReference>
<evidence type="ECO:0000256" key="8">
    <source>
        <dbReference type="ARBA" id="ARBA00023242"/>
    </source>
</evidence>
<dbReference type="PANTHER" id="PTHR13152:SF0">
    <property type="entry name" value="GENERAL TRANSCRIPTION FACTOR IIH SUBUNIT 4"/>
    <property type="match status" value="1"/>
</dbReference>
<dbReference type="AlphaFoldDB" id="L2GLG8"/>
<comment type="subcellular location">
    <subcellularLocation>
        <location evidence="2 9">Nucleus</location>
    </subcellularLocation>
</comment>
<keyword evidence="7 9" id="KW-0234">DNA repair</keyword>
<feature type="domain" description="Transcription factor Tfb2 C-terminal" evidence="10">
    <location>
        <begin position="378"/>
        <end position="445"/>
    </location>
</feature>
<evidence type="ECO:0000256" key="1">
    <source>
        <dbReference type="ARBA" id="ARBA00002817"/>
    </source>
</evidence>
<keyword evidence="5 9" id="KW-0805">Transcription regulation</keyword>
<dbReference type="InterPro" id="IPR004598">
    <property type="entry name" value="TFIIH_p52/Tfb2"/>
</dbReference>
<accession>L2GLG8</accession>
<dbReference type="GeneID" id="19881943"/>
<dbReference type="HOGENOM" id="CLU_027280_4_0_1"/>
<evidence type="ECO:0000259" key="10">
    <source>
        <dbReference type="Pfam" id="PF18307"/>
    </source>
</evidence>
<dbReference type="OMA" id="EESEMFI"/>
<dbReference type="GO" id="GO:0006289">
    <property type="term" value="P:nucleotide-excision repair"/>
    <property type="evidence" value="ECO:0007669"/>
    <property type="project" value="InterPro"/>
</dbReference>
<dbReference type="FunCoup" id="L2GLG8">
    <property type="interactions" value="81"/>
</dbReference>
<proteinExistence type="inferred from homology"/>
<dbReference type="Pfam" id="PF18307">
    <property type="entry name" value="Tfb2_C"/>
    <property type="match status" value="1"/>
</dbReference>
<dbReference type="PANTHER" id="PTHR13152">
    <property type="entry name" value="TFIIH, POLYPEPTIDE 4"/>
    <property type="match status" value="1"/>
</dbReference>
<dbReference type="Gene3D" id="3.30.70.2610">
    <property type="match status" value="1"/>
</dbReference>
<dbReference type="GO" id="GO:0001671">
    <property type="term" value="F:ATPase activator activity"/>
    <property type="evidence" value="ECO:0007669"/>
    <property type="project" value="InterPro"/>
</dbReference>
<keyword evidence="4 9" id="KW-0227">DNA damage</keyword>
<evidence type="ECO:0000256" key="7">
    <source>
        <dbReference type="ARBA" id="ARBA00023204"/>
    </source>
</evidence>
<evidence type="ECO:0000313" key="12">
    <source>
        <dbReference type="Proteomes" id="UP000011082"/>
    </source>
</evidence>
<evidence type="ECO:0000256" key="5">
    <source>
        <dbReference type="ARBA" id="ARBA00023015"/>
    </source>
</evidence>
<dbReference type="GO" id="GO:0000439">
    <property type="term" value="C:transcription factor TFIIH core complex"/>
    <property type="evidence" value="ECO:0007669"/>
    <property type="project" value="InterPro"/>
</dbReference>
<comment type="function">
    <text evidence="1">Component of the general transcription and DNA repair factor IIH (TFIIH) core complex, which is involved in general and transcription-coupled nucleotide excision repair (NER) of damaged DNA and, when complexed to TFIIK, in RNA transcription by RNA polymerase II. In NER, TFIIH acts by opening DNA around the lesion to allow the excision of the damaged oligonucleotide and its replacement by a new DNA fragment. In transcription, TFIIH has an essential role in transcription initiation. When the pre-initiation complex (PIC) has been established, TFIIH is required for promoter opening and promoter escape. Phosphorylation of the C-terminal tail (CTD) of the largest subunit of RNA polymerase II by the kinase module TFIIK controls the initiation of transcription.</text>
</comment>
<dbReference type="EMBL" id="JH370139">
    <property type="protein sequence ID" value="ELA41728.1"/>
    <property type="molecule type" value="Genomic_DNA"/>
</dbReference>
<gene>
    <name evidence="11" type="ORF">VICG_01232</name>
</gene>
<keyword evidence="12" id="KW-1185">Reference proteome</keyword>
<dbReference type="STRING" id="993615.L2GLG8"/>
<comment type="function">
    <text evidence="9">Component of the general transcription and DNA repair factor IIH (TFIIH) core complex which is involved in general and transcription-coupled nucleotide excision repair (NER) of damaged DNA.</text>
</comment>
<evidence type="ECO:0000256" key="3">
    <source>
        <dbReference type="ARBA" id="ARBA00007132"/>
    </source>
</evidence>
<protein>
    <recommendedName>
        <fullName evidence="9">RNA polymerase II transcription factor B subunit 2</fullName>
    </recommendedName>
</protein>
<dbReference type="RefSeq" id="XP_007604678.1">
    <property type="nucleotide sequence ID" value="XM_007604616.1"/>
</dbReference>
<keyword evidence="8 9" id="KW-0539">Nucleus</keyword>
<dbReference type="GO" id="GO:0003690">
    <property type="term" value="F:double-stranded DNA binding"/>
    <property type="evidence" value="ECO:0007669"/>
    <property type="project" value="TreeGrafter"/>
</dbReference>
<dbReference type="Proteomes" id="UP000011082">
    <property type="component" value="Unassembled WGS sequence"/>
</dbReference>
<dbReference type="Pfam" id="PF03849">
    <property type="entry name" value="Tfb2"/>
    <property type="match status" value="1"/>
</dbReference>
<evidence type="ECO:0000256" key="4">
    <source>
        <dbReference type="ARBA" id="ARBA00022763"/>
    </source>
</evidence>
<name>L2GLG8_VITCO</name>
<comment type="similarity">
    <text evidence="3 9">Belongs to the TFB2 family.</text>
</comment>
<dbReference type="OrthoDB" id="364513at2759"/>
<dbReference type="InParanoid" id="L2GLG8"/>